<comment type="caution">
    <text evidence="1">The sequence shown here is derived from an EMBL/GenBank/DDBJ whole genome shotgun (WGS) entry which is preliminary data.</text>
</comment>
<evidence type="ECO:0000313" key="2">
    <source>
        <dbReference type="Proteomes" id="UP000643405"/>
    </source>
</evidence>
<dbReference type="InterPro" id="IPR011738">
    <property type="entry name" value="Phage_CHP"/>
</dbReference>
<dbReference type="EMBL" id="JACVVX010000004">
    <property type="protein sequence ID" value="MBD0415906.1"/>
    <property type="molecule type" value="Genomic_DNA"/>
</dbReference>
<gene>
    <name evidence="1" type="ORF">ICI42_14690</name>
</gene>
<name>A0A8J6PW62_9HYPH</name>
<dbReference type="InterPro" id="IPR006450">
    <property type="entry name" value="Phage_HK97_gp6-like"/>
</dbReference>
<keyword evidence="2" id="KW-1185">Reference proteome</keyword>
<proteinExistence type="predicted"/>
<evidence type="ECO:0000313" key="1">
    <source>
        <dbReference type="EMBL" id="MBD0415906.1"/>
    </source>
</evidence>
<sequence length="189" mass="20758">MTLVRTVEPSAEPVTLAEMKAHLRVQHSSEDALLEGLIRAARQDVERATGLALIDQGWRLVADGVSREGCLSIPLHPVREILSITVYGSEGEASLVDAGSYQADLVSRPARLYFDPKPERLKAMNGIEVDFTAGFGEAGTDVPDPLRLAIKLLAGHWYEFRGAYGPGDQPVSYPGGYDRLISHYRTRRL</sequence>
<dbReference type="RefSeq" id="WP_188165332.1">
    <property type="nucleotide sequence ID" value="NZ_JACVVX010000004.1"/>
</dbReference>
<protein>
    <submittedName>
        <fullName evidence="1">Phage head-tail connector protein</fullName>
    </submittedName>
</protein>
<reference evidence="1" key="1">
    <citation type="submission" date="2020-09" db="EMBL/GenBank/DDBJ databases">
        <title>Genome seq and assembly of Tianweitania sp.</title>
        <authorList>
            <person name="Chhetri G."/>
        </authorList>
    </citation>
    <scope>NUCLEOTIDE SEQUENCE</scope>
    <source>
        <strain evidence="1">Rool2</strain>
    </source>
</reference>
<dbReference type="NCBIfam" id="TIGR01560">
    <property type="entry name" value="put_DNA_pack"/>
    <property type="match status" value="2"/>
</dbReference>
<dbReference type="NCBIfam" id="TIGR02215">
    <property type="entry name" value="phage_chp_gp8"/>
    <property type="match status" value="1"/>
</dbReference>
<dbReference type="AlphaFoldDB" id="A0A8J6PW62"/>
<accession>A0A8J6PW62</accession>
<organism evidence="1 2">
    <name type="scientific">Oryzicola mucosus</name>
    <dbReference type="NCBI Taxonomy" id="2767425"/>
    <lineage>
        <taxon>Bacteria</taxon>
        <taxon>Pseudomonadati</taxon>
        <taxon>Pseudomonadota</taxon>
        <taxon>Alphaproteobacteria</taxon>
        <taxon>Hyphomicrobiales</taxon>
        <taxon>Phyllobacteriaceae</taxon>
        <taxon>Oryzicola</taxon>
    </lineage>
</organism>
<dbReference type="Proteomes" id="UP000643405">
    <property type="component" value="Unassembled WGS sequence"/>
</dbReference>
<dbReference type="Pfam" id="PF05135">
    <property type="entry name" value="Phage_connect_1"/>
    <property type="match status" value="1"/>
</dbReference>
<dbReference type="Gene3D" id="1.10.3230.30">
    <property type="entry name" value="Phage gp6-like head-tail connector protein"/>
    <property type="match status" value="1"/>
</dbReference>
<dbReference type="CDD" id="cd08054">
    <property type="entry name" value="gp6"/>
    <property type="match status" value="1"/>
</dbReference>
<dbReference type="InterPro" id="IPR021146">
    <property type="entry name" value="Phage_gp6-like_head-tail"/>
</dbReference>